<gene>
    <name evidence="2" type="ORF">N656DRAFT_171019</name>
</gene>
<evidence type="ECO:0000313" key="2">
    <source>
        <dbReference type="EMBL" id="KAK4111128.1"/>
    </source>
</evidence>
<evidence type="ECO:0000259" key="1">
    <source>
        <dbReference type="PROSITE" id="PS50097"/>
    </source>
</evidence>
<dbReference type="AlphaFoldDB" id="A0AAN6YQG4"/>
<reference evidence="2" key="2">
    <citation type="submission" date="2023-05" db="EMBL/GenBank/DDBJ databases">
        <authorList>
            <consortium name="Lawrence Berkeley National Laboratory"/>
            <person name="Steindorff A."/>
            <person name="Hensen N."/>
            <person name="Bonometti L."/>
            <person name="Westerberg I."/>
            <person name="Brannstrom I.O."/>
            <person name="Guillou S."/>
            <person name="Cros-Aarteil S."/>
            <person name="Calhoun S."/>
            <person name="Haridas S."/>
            <person name="Kuo A."/>
            <person name="Mondo S."/>
            <person name="Pangilinan J."/>
            <person name="Riley R."/>
            <person name="Labutti K."/>
            <person name="Andreopoulos B."/>
            <person name="Lipzen A."/>
            <person name="Chen C."/>
            <person name="Yanf M."/>
            <person name="Daum C."/>
            <person name="Ng V."/>
            <person name="Clum A."/>
            <person name="Ohm R."/>
            <person name="Martin F."/>
            <person name="Silar P."/>
            <person name="Natvig D."/>
            <person name="Lalanne C."/>
            <person name="Gautier V."/>
            <person name="Ament-Velasquez S.L."/>
            <person name="Kruys A."/>
            <person name="Hutchinson M.I."/>
            <person name="Powell A.J."/>
            <person name="Barry K."/>
            <person name="Miller A.N."/>
            <person name="Grigoriev I.V."/>
            <person name="Debuchy R."/>
            <person name="Gladieux P."/>
            <person name="Thoren M.H."/>
            <person name="Johannesson H."/>
        </authorList>
    </citation>
    <scope>NUCLEOTIDE SEQUENCE</scope>
    <source>
        <strain evidence="2">CBS 508.74</strain>
    </source>
</reference>
<dbReference type="PANTHER" id="PTHR47843">
    <property type="entry name" value="BTB DOMAIN-CONTAINING PROTEIN-RELATED"/>
    <property type="match status" value="1"/>
</dbReference>
<dbReference type="RefSeq" id="XP_064668698.1">
    <property type="nucleotide sequence ID" value="XM_064808740.1"/>
</dbReference>
<sequence>MTPTSCRLPLKRKRSYEPTTTMASGPVVVDLSGDESTDRWLSARVINLIVGPEQKKWAVHEKILVEHSTFFAEYFQSEDGRGRDELNLPHEDPKLFALLVRWLYGIAFMSGGRRAFRFPVPDGKETTVRDFLRLYVLGGRYGIIGVRNAAIDALYSYYGEAKGNHEAPNLHDVKYIFDNTAPEAPIRLFLIAHALFYLFSWGRENSPLPDDWAQVLKGDGEIGFAMIRMLSEWDWVSGKNAPVMTIKPRHKFHEHPPTPDIVKKEVDEGNILEL</sequence>
<dbReference type="PROSITE" id="PS50097">
    <property type="entry name" value="BTB"/>
    <property type="match status" value="1"/>
</dbReference>
<dbReference type="PANTHER" id="PTHR47843:SF2">
    <property type="entry name" value="BTB DOMAIN-CONTAINING PROTEIN"/>
    <property type="match status" value="1"/>
</dbReference>
<name>A0AAN6YQG4_9PEZI</name>
<dbReference type="Pfam" id="PF00651">
    <property type="entry name" value="BTB"/>
    <property type="match status" value="1"/>
</dbReference>
<proteinExistence type="predicted"/>
<evidence type="ECO:0000313" key="3">
    <source>
        <dbReference type="Proteomes" id="UP001302812"/>
    </source>
</evidence>
<keyword evidence="3" id="KW-1185">Reference proteome</keyword>
<dbReference type="EMBL" id="MU853347">
    <property type="protein sequence ID" value="KAK4111128.1"/>
    <property type="molecule type" value="Genomic_DNA"/>
</dbReference>
<protein>
    <recommendedName>
        <fullName evidence="1">BTB domain-containing protein</fullName>
    </recommendedName>
</protein>
<accession>A0AAN6YQG4</accession>
<dbReference type="SUPFAM" id="SSF54695">
    <property type="entry name" value="POZ domain"/>
    <property type="match status" value="1"/>
</dbReference>
<organism evidence="2 3">
    <name type="scientific">Canariomyces notabilis</name>
    <dbReference type="NCBI Taxonomy" id="2074819"/>
    <lineage>
        <taxon>Eukaryota</taxon>
        <taxon>Fungi</taxon>
        <taxon>Dikarya</taxon>
        <taxon>Ascomycota</taxon>
        <taxon>Pezizomycotina</taxon>
        <taxon>Sordariomycetes</taxon>
        <taxon>Sordariomycetidae</taxon>
        <taxon>Sordariales</taxon>
        <taxon>Chaetomiaceae</taxon>
        <taxon>Canariomyces</taxon>
    </lineage>
</organism>
<dbReference type="InterPro" id="IPR000210">
    <property type="entry name" value="BTB/POZ_dom"/>
</dbReference>
<dbReference type="InterPro" id="IPR011333">
    <property type="entry name" value="SKP1/BTB/POZ_sf"/>
</dbReference>
<dbReference type="Proteomes" id="UP001302812">
    <property type="component" value="Unassembled WGS sequence"/>
</dbReference>
<feature type="domain" description="BTB" evidence="1">
    <location>
        <begin position="44"/>
        <end position="104"/>
    </location>
</feature>
<dbReference type="GeneID" id="89932863"/>
<dbReference type="CDD" id="cd18186">
    <property type="entry name" value="BTB_POZ_ZBTB_KLHL-like"/>
    <property type="match status" value="1"/>
</dbReference>
<dbReference type="Gene3D" id="3.30.710.10">
    <property type="entry name" value="Potassium Channel Kv1.1, Chain A"/>
    <property type="match status" value="1"/>
</dbReference>
<reference evidence="2" key="1">
    <citation type="journal article" date="2023" name="Mol. Phylogenet. Evol.">
        <title>Genome-scale phylogeny and comparative genomics of the fungal order Sordariales.</title>
        <authorList>
            <person name="Hensen N."/>
            <person name="Bonometti L."/>
            <person name="Westerberg I."/>
            <person name="Brannstrom I.O."/>
            <person name="Guillou S."/>
            <person name="Cros-Aarteil S."/>
            <person name="Calhoun S."/>
            <person name="Haridas S."/>
            <person name="Kuo A."/>
            <person name="Mondo S."/>
            <person name="Pangilinan J."/>
            <person name="Riley R."/>
            <person name="LaButti K."/>
            <person name="Andreopoulos B."/>
            <person name="Lipzen A."/>
            <person name="Chen C."/>
            <person name="Yan M."/>
            <person name="Daum C."/>
            <person name="Ng V."/>
            <person name="Clum A."/>
            <person name="Steindorff A."/>
            <person name="Ohm R.A."/>
            <person name="Martin F."/>
            <person name="Silar P."/>
            <person name="Natvig D.O."/>
            <person name="Lalanne C."/>
            <person name="Gautier V."/>
            <person name="Ament-Velasquez S.L."/>
            <person name="Kruys A."/>
            <person name="Hutchinson M.I."/>
            <person name="Powell A.J."/>
            <person name="Barry K."/>
            <person name="Miller A.N."/>
            <person name="Grigoriev I.V."/>
            <person name="Debuchy R."/>
            <person name="Gladieux P."/>
            <person name="Hiltunen Thoren M."/>
            <person name="Johannesson H."/>
        </authorList>
    </citation>
    <scope>NUCLEOTIDE SEQUENCE</scope>
    <source>
        <strain evidence="2">CBS 508.74</strain>
    </source>
</reference>
<comment type="caution">
    <text evidence="2">The sequence shown here is derived from an EMBL/GenBank/DDBJ whole genome shotgun (WGS) entry which is preliminary data.</text>
</comment>